<evidence type="ECO:0000256" key="3">
    <source>
        <dbReference type="ARBA" id="ARBA00022617"/>
    </source>
</evidence>
<evidence type="ECO:0000256" key="4">
    <source>
        <dbReference type="ARBA" id="ARBA00022723"/>
    </source>
</evidence>
<evidence type="ECO:0000256" key="2">
    <source>
        <dbReference type="ARBA" id="ARBA00022448"/>
    </source>
</evidence>
<keyword evidence="7" id="KW-1185">Reference proteome</keyword>
<sequence>MPDSQSIYADIGGREAVEAVVSDFYDRVFDDPVLEPYFEGVDREALYAHQVQFISAVAGGPVSYEGADMRAAHEGMGITEEAFGRVATFLAEALRENGVDEENVETILDEVGALEPDVVGQ</sequence>
<dbReference type="EMBL" id="JNFH02000022">
    <property type="protein sequence ID" value="KDS91067.1"/>
    <property type="molecule type" value="Genomic_DNA"/>
</dbReference>
<evidence type="ECO:0000313" key="6">
    <source>
        <dbReference type="EMBL" id="KDS91067.1"/>
    </source>
</evidence>
<dbReference type="OrthoDB" id="313164at2157"/>
<accession>A0A081EUH9</accession>
<keyword evidence="5" id="KW-0408">Iron</keyword>
<dbReference type="InterPro" id="IPR001486">
    <property type="entry name" value="Hemoglobin_trunc"/>
</dbReference>
<organism evidence="6 7">
    <name type="scientific">Halorubrum saccharovorum</name>
    <dbReference type="NCBI Taxonomy" id="2248"/>
    <lineage>
        <taxon>Archaea</taxon>
        <taxon>Methanobacteriati</taxon>
        <taxon>Methanobacteriota</taxon>
        <taxon>Stenosarchaea group</taxon>
        <taxon>Halobacteria</taxon>
        <taxon>Halobacteriales</taxon>
        <taxon>Haloferacaceae</taxon>
        <taxon>Halorubrum</taxon>
    </lineage>
</organism>
<dbReference type="GO" id="GO:0019825">
    <property type="term" value="F:oxygen binding"/>
    <property type="evidence" value="ECO:0007669"/>
    <property type="project" value="InterPro"/>
</dbReference>
<dbReference type="GO" id="GO:0046872">
    <property type="term" value="F:metal ion binding"/>
    <property type="evidence" value="ECO:0007669"/>
    <property type="project" value="UniProtKB-KW"/>
</dbReference>
<dbReference type="InterPro" id="IPR016339">
    <property type="entry name" value="Hemoglobin_trunc_I"/>
</dbReference>
<dbReference type="Proteomes" id="UP000053331">
    <property type="component" value="Unassembled WGS sequence"/>
</dbReference>
<comment type="caution">
    <text evidence="6">The sequence shown here is derived from an EMBL/GenBank/DDBJ whole genome shotgun (WGS) entry which is preliminary data.</text>
</comment>
<keyword evidence="3" id="KW-0349">Heme</keyword>
<dbReference type="Pfam" id="PF01152">
    <property type="entry name" value="Bac_globin"/>
    <property type="match status" value="1"/>
</dbReference>
<dbReference type="InterPro" id="IPR009050">
    <property type="entry name" value="Globin-like_sf"/>
</dbReference>
<dbReference type="SUPFAM" id="SSF46458">
    <property type="entry name" value="Globin-like"/>
    <property type="match status" value="1"/>
</dbReference>
<dbReference type="InterPro" id="IPR012292">
    <property type="entry name" value="Globin/Proto"/>
</dbReference>
<protein>
    <submittedName>
        <fullName evidence="6">Globin</fullName>
    </submittedName>
</protein>
<dbReference type="CDD" id="cd00454">
    <property type="entry name" value="TrHb1_N"/>
    <property type="match status" value="1"/>
</dbReference>
<evidence type="ECO:0000313" key="7">
    <source>
        <dbReference type="Proteomes" id="UP000053331"/>
    </source>
</evidence>
<comment type="similarity">
    <text evidence="1">Belongs to the truncated hemoglobin family. Group I subfamily.</text>
</comment>
<dbReference type="PIRSF" id="PIRSF002030">
    <property type="entry name" value="Globin_Protozoa/Cyanobacteria"/>
    <property type="match status" value="1"/>
</dbReference>
<proteinExistence type="inferred from homology"/>
<dbReference type="RefSeq" id="WP_050024541.1">
    <property type="nucleotide sequence ID" value="NZ_JNFH02000022.1"/>
</dbReference>
<gene>
    <name evidence="6" type="ORF">FK85_06575</name>
</gene>
<reference evidence="6 7" key="1">
    <citation type="journal article" date="2015" name="Genome Announc.">
        <title>Draft genome sequence of a Halorubrum H3 strain isolated from the burlinskoye salt lake (Altai Krai, Russia).</title>
        <authorList>
            <person name="Rozanov A.S."/>
            <person name="Bryanskaya A.V."/>
            <person name="Malup T.K."/>
            <person name="Kotenko A.V."/>
            <person name="Peltek S.E."/>
        </authorList>
    </citation>
    <scope>NUCLEOTIDE SEQUENCE [LARGE SCALE GENOMIC DNA]</scope>
    <source>
        <strain evidence="6 7">H3</strain>
    </source>
</reference>
<keyword evidence="2" id="KW-0813">Transport</keyword>
<keyword evidence="4" id="KW-0479">Metal-binding</keyword>
<dbReference type="AlphaFoldDB" id="A0A081EUH9"/>
<dbReference type="GO" id="GO:0020037">
    <property type="term" value="F:heme binding"/>
    <property type="evidence" value="ECO:0007669"/>
    <property type="project" value="InterPro"/>
</dbReference>
<evidence type="ECO:0000256" key="1">
    <source>
        <dbReference type="ARBA" id="ARBA00009660"/>
    </source>
</evidence>
<dbReference type="Gene3D" id="1.10.490.10">
    <property type="entry name" value="Globins"/>
    <property type="match status" value="1"/>
</dbReference>
<name>A0A081EUH9_9EURY</name>
<evidence type="ECO:0000256" key="5">
    <source>
        <dbReference type="ARBA" id="ARBA00023004"/>
    </source>
</evidence>